<gene>
    <name evidence="14" type="ORF">AT9943_LOCUS22620</name>
</gene>
<keyword evidence="9 12" id="KW-1133">Transmembrane helix</keyword>
<dbReference type="GO" id="GO:0016020">
    <property type="term" value="C:membrane"/>
    <property type="evidence" value="ECO:0007669"/>
    <property type="project" value="UniProtKB-SubCell"/>
</dbReference>
<evidence type="ECO:0000313" key="14">
    <source>
        <dbReference type="EMBL" id="CAD5335361.1"/>
    </source>
</evidence>
<organism evidence="14 15">
    <name type="scientific">Arabidopsis thaliana</name>
    <name type="common">Mouse-ear cress</name>
    <dbReference type="NCBI Taxonomy" id="3702"/>
    <lineage>
        <taxon>Eukaryota</taxon>
        <taxon>Viridiplantae</taxon>
        <taxon>Streptophyta</taxon>
        <taxon>Embryophyta</taxon>
        <taxon>Tracheophyta</taxon>
        <taxon>Spermatophyta</taxon>
        <taxon>Magnoliopsida</taxon>
        <taxon>eudicotyledons</taxon>
        <taxon>Gunneridae</taxon>
        <taxon>Pentapetalae</taxon>
        <taxon>rosids</taxon>
        <taxon>malvids</taxon>
        <taxon>Brassicales</taxon>
        <taxon>Brassicaceae</taxon>
        <taxon>Camelineae</taxon>
        <taxon>Arabidopsis</taxon>
    </lineage>
</organism>
<dbReference type="PANTHER" id="PTHR34590">
    <property type="entry name" value="OS03G0124300 PROTEIN-RELATED"/>
    <property type="match status" value="1"/>
</dbReference>
<dbReference type="Proteomes" id="UP000516314">
    <property type="component" value="Chromosome 5"/>
</dbReference>
<sequence>MGGEKFGFLIWILSILCLIFLCYGYVPVDNYLINCGSSTNVTVTSRVFISDNLASNFLTSPNEILAASNRNSNSDIYQTARIFTGISKYRFSVTKGRHWIRLHFNPFQYQNFQMVSAKFSVSSETHVLLSDFTVSSRVMKEYSLNVATDHLELTFTPSGDSFAFLNALEVVSVPDTLFSGDPSFAGSPGKFQGLSWQALDTVYRVNMGGPRVTPSNDTLSRIWEPDSEFLVEKNLVKSVSKIASVDYVPGFATEETAPRTVYGTCTEMNSADNPSSNFNVTWDFDVDPGFQYFLRFHFCDIVSKALNQLYFNLYVDSMDVVENLDLSSYLSNTLSGAYAMDFVTGSAKLTKRIRVSIGRSSVHTDYPTAILNGLEIMKMNNSKSQLSIGTFLPSGSSSTTKKNVGMIIGVTIGSLLALVVLGGFFVLYKKRGRDQDGQLEHIIDPSLRGKIRPDSLRKFGETGEKCLADYGVDRPSMGDVLWNLEYALQLQEAVVDGDPEDSTNMIGELPLRFNDYNHGDTSVNFSVAKEGRFDEEESSVDDSSGVSMSKVFSQLIKSEGR</sequence>
<dbReference type="InterPro" id="IPR045272">
    <property type="entry name" value="ANXUR1/2-like"/>
</dbReference>
<dbReference type="FunFam" id="2.60.120.430:FF:000005">
    <property type="entry name" value="Putative receptor-like protein kinase"/>
    <property type="match status" value="1"/>
</dbReference>
<evidence type="ECO:0000313" key="15">
    <source>
        <dbReference type="Proteomes" id="UP000516314"/>
    </source>
</evidence>
<evidence type="ECO:0000256" key="6">
    <source>
        <dbReference type="ARBA" id="ARBA00022741"/>
    </source>
</evidence>
<reference evidence="14 15" key="1">
    <citation type="submission" date="2020-09" db="EMBL/GenBank/DDBJ databases">
        <authorList>
            <person name="Ashkenazy H."/>
        </authorList>
    </citation>
    <scope>NUCLEOTIDE SEQUENCE [LARGE SCALE GENOMIC DNA]</scope>
    <source>
        <strain evidence="15">cv. Cdm-0</strain>
    </source>
</reference>
<dbReference type="Pfam" id="PF12819">
    <property type="entry name" value="Malectin_like"/>
    <property type="match status" value="1"/>
</dbReference>
<evidence type="ECO:0000256" key="10">
    <source>
        <dbReference type="ARBA" id="ARBA00023136"/>
    </source>
</evidence>
<feature type="transmembrane region" description="Helical" evidence="12">
    <location>
        <begin position="7"/>
        <end position="26"/>
    </location>
</feature>
<evidence type="ECO:0000256" key="11">
    <source>
        <dbReference type="ARBA" id="ARBA00023180"/>
    </source>
</evidence>
<feature type="domain" description="Malectin-like" evidence="13">
    <location>
        <begin position="33"/>
        <end position="378"/>
    </location>
</feature>
<evidence type="ECO:0000256" key="4">
    <source>
        <dbReference type="ARBA" id="ARBA00022692"/>
    </source>
</evidence>
<evidence type="ECO:0000256" key="3">
    <source>
        <dbReference type="ARBA" id="ARBA00022679"/>
    </source>
</evidence>
<evidence type="ECO:0000256" key="9">
    <source>
        <dbReference type="ARBA" id="ARBA00022989"/>
    </source>
</evidence>
<keyword evidence="6" id="KW-0547">Nucleotide-binding</keyword>
<keyword evidence="10 12" id="KW-0472">Membrane</keyword>
<dbReference type="GO" id="GO:0005524">
    <property type="term" value="F:ATP binding"/>
    <property type="evidence" value="ECO:0007669"/>
    <property type="project" value="UniProtKB-KW"/>
</dbReference>
<protein>
    <submittedName>
        <fullName evidence="14">(thale cress) hypothetical protein</fullName>
    </submittedName>
</protein>
<accession>A0A7G2FKG9</accession>
<keyword evidence="5" id="KW-0732">Signal</keyword>
<dbReference type="FunFam" id="2.60.120.430:FF:000001">
    <property type="entry name" value="Receptor-like protein kinase FERONIA"/>
    <property type="match status" value="1"/>
</dbReference>
<dbReference type="InterPro" id="IPR024788">
    <property type="entry name" value="Malectin-like_Carb-bd_dom"/>
</dbReference>
<keyword evidence="8" id="KW-0067">ATP-binding</keyword>
<keyword evidence="7" id="KW-0418">Kinase</keyword>
<dbReference type="PANTHER" id="PTHR34590:SF10">
    <property type="entry name" value="RECEPTOR-LIKE PROTEIN KINASE HERK 1"/>
    <property type="match status" value="1"/>
</dbReference>
<keyword evidence="4 12" id="KW-0812">Transmembrane</keyword>
<evidence type="ECO:0000259" key="13">
    <source>
        <dbReference type="Pfam" id="PF12819"/>
    </source>
</evidence>
<keyword evidence="11" id="KW-0325">Glycoprotein</keyword>
<name>A0A7G2FKG9_ARATH</name>
<keyword evidence="2" id="KW-0723">Serine/threonine-protein kinase</keyword>
<comment type="subcellular location">
    <subcellularLocation>
        <location evidence="1">Membrane</location>
        <topology evidence="1">Single-pass type I membrane protein</topology>
    </subcellularLocation>
</comment>
<dbReference type="EMBL" id="LR881470">
    <property type="protein sequence ID" value="CAD5335361.1"/>
    <property type="molecule type" value="Genomic_DNA"/>
</dbReference>
<evidence type="ECO:0000256" key="8">
    <source>
        <dbReference type="ARBA" id="ARBA00022840"/>
    </source>
</evidence>
<dbReference type="GO" id="GO:0004674">
    <property type="term" value="F:protein serine/threonine kinase activity"/>
    <property type="evidence" value="ECO:0007669"/>
    <property type="project" value="UniProtKB-KW"/>
</dbReference>
<proteinExistence type="predicted"/>
<evidence type="ECO:0000256" key="5">
    <source>
        <dbReference type="ARBA" id="ARBA00022729"/>
    </source>
</evidence>
<dbReference type="GO" id="GO:0004714">
    <property type="term" value="F:transmembrane receptor protein tyrosine kinase activity"/>
    <property type="evidence" value="ECO:0007669"/>
    <property type="project" value="InterPro"/>
</dbReference>
<evidence type="ECO:0000256" key="12">
    <source>
        <dbReference type="SAM" id="Phobius"/>
    </source>
</evidence>
<dbReference type="Gene3D" id="2.60.120.430">
    <property type="entry name" value="Galactose-binding lectin"/>
    <property type="match status" value="2"/>
</dbReference>
<evidence type="ECO:0000256" key="7">
    <source>
        <dbReference type="ARBA" id="ARBA00022777"/>
    </source>
</evidence>
<evidence type="ECO:0000256" key="1">
    <source>
        <dbReference type="ARBA" id="ARBA00004479"/>
    </source>
</evidence>
<feature type="transmembrane region" description="Helical" evidence="12">
    <location>
        <begin position="404"/>
        <end position="428"/>
    </location>
</feature>
<dbReference type="Gene3D" id="1.10.510.10">
    <property type="entry name" value="Transferase(Phosphotransferase) domain 1"/>
    <property type="match status" value="1"/>
</dbReference>
<keyword evidence="3" id="KW-0808">Transferase</keyword>
<evidence type="ECO:0000256" key="2">
    <source>
        <dbReference type="ARBA" id="ARBA00022527"/>
    </source>
</evidence>
<dbReference type="AlphaFoldDB" id="A0A7G2FKG9"/>